<sequence>MIYPFSLPPFGELTSLHFDGVNCIYCHDRHPSRAVGRIRGQMLYAHPECAEQHRIVDELTIPARDIRRGDRFDRHTRTWTATCDAVRHLNGSVVVSTVGGGTVYLPAGAEVVVTR</sequence>
<evidence type="ECO:0000313" key="1">
    <source>
        <dbReference type="EMBL" id="MCM2391760.1"/>
    </source>
</evidence>
<accession>A0ABT0UUI0</accession>
<reference evidence="1" key="1">
    <citation type="submission" date="2022-06" db="EMBL/GenBank/DDBJ databases">
        <title>Genome public.</title>
        <authorList>
            <person name="Sun Q."/>
        </authorList>
    </citation>
    <scope>NUCLEOTIDE SEQUENCE</scope>
    <source>
        <strain evidence="1">CWNU-1</strain>
    </source>
</reference>
<proteinExistence type="predicted"/>
<dbReference type="EMBL" id="JAMQAW010000032">
    <property type="protein sequence ID" value="MCM2391760.1"/>
    <property type="molecule type" value="Genomic_DNA"/>
</dbReference>
<dbReference type="RefSeq" id="WP_250922086.1">
    <property type="nucleotide sequence ID" value="NZ_JAMQAW010000032.1"/>
</dbReference>
<name>A0ABT0UUI0_9ACTN</name>
<dbReference type="Proteomes" id="UP001431429">
    <property type="component" value="Unassembled WGS sequence"/>
</dbReference>
<organism evidence="1 2">
    <name type="scientific">Streptomyces albipurpureus</name>
    <dbReference type="NCBI Taxonomy" id="2897419"/>
    <lineage>
        <taxon>Bacteria</taxon>
        <taxon>Bacillati</taxon>
        <taxon>Actinomycetota</taxon>
        <taxon>Actinomycetes</taxon>
        <taxon>Kitasatosporales</taxon>
        <taxon>Streptomycetaceae</taxon>
        <taxon>Streptomyces</taxon>
    </lineage>
</organism>
<protein>
    <submittedName>
        <fullName evidence="1">Uncharacterized protein</fullName>
    </submittedName>
</protein>
<gene>
    <name evidence="1" type="ORF">NBG84_26325</name>
</gene>
<keyword evidence="2" id="KW-1185">Reference proteome</keyword>
<evidence type="ECO:0000313" key="2">
    <source>
        <dbReference type="Proteomes" id="UP001431429"/>
    </source>
</evidence>
<comment type="caution">
    <text evidence="1">The sequence shown here is derived from an EMBL/GenBank/DDBJ whole genome shotgun (WGS) entry which is preliminary data.</text>
</comment>